<name>A0A080Z149_PHYNI</name>
<comment type="caution">
    <text evidence="1">The sequence shown here is derived from an EMBL/GenBank/DDBJ whole genome shotgun (WGS) entry which is preliminary data.</text>
</comment>
<proteinExistence type="predicted"/>
<dbReference type="AlphaFoldDB" id="A0A080Z149"/>
<evidence type="ECO:0000313" key="1">
    <source>
        <dbReference type="EMBL" id="ETO60360.1"/>
    </source>
</evidence>
<protein>
    <submittedName>
        <fullName evidence="1">Uncharacterized protein</fullName>
    </submittedName>
</protein>
<evidence type="ECO:0000313" key="2">
    <source>
        <dbReference type="Proteomes" id="UP000028582"/>
    </source>
</evidence>
<accession>A0A080Z149</accession>
<dbReference type="EMBL" id="ANJA01003948">
    <property type="protein sequence ID" value="ETO60360.1"/>
    <property type="molecule type" value="Genomic_DNA"/>
</dbReference>
<organism evidence="1 2">
    <name type="scientific">Phytophthora nicotianae P1976</name>
    <dbReference type="NCBI Taxonomy" id="1317066"/>
    <lineage>
        <taxon>Eukaryota</taxon>
        <taxon>Sar</taxon>
        <taxon>Stramenopiles</taxon>
        <taxon>Oomycota</taxon>
        <taxon>Peronosporomycetes</taxon>
        <taxon>Peronosporales</taxon>
        <taxon>Peronosporaceae</taxon>
        <taxon>Phytophthora</taxon>
    </lineage>
</organism>
<dbReference type="EMBL" id="ANJA01003948">
    <property type="protein sequence ID" value="ETO60359.1"/>
    <property type="molecule type" value="Genomic_DNA"/>
</dbReference>
<sequence>MTDIELEFSRSVREKRRDDGTSVIGHLACEQGHLTRVGSLSRTRVKRPLAGIQTRQTRRKICSLTLQSKLLRLDVLVISVSTDKAKRIRGKRLQNVMVNTIQVARIWRYVNLD</sequence>
<dbReference type="EMBL" id="ANJA01003948">
    <property type="protein sequence ID" value="ETO60358.1"/>
    <property type="molecule type" value="Genomic_DNA"/>
</dbReference>
<dbReference type="Proteomes" id="UP000028582">
    <property type="component" value="Unassembled WGS sequence"/>
</dbReference>
<gene>
    <name evidence="1" type="ORF">F444_21440</name>
</gene>
<reference evidence="1 2" key="1">
    <citation type="submission" date="2013-11" db="EMBL/GenBank/DDBJ databases">
        <title>The Genome Sequence of Phytophthora parasitica P1976.</title>
        <authorList>
            <consortium name="The Broad Institute Genomics Platform"/>
            <person name="Russ C."/>
            <person name="Tyler B."/>
            <person name="Panabieres F."/>
            <person name="Shan W."/>
            <person name="Tripathy S."/>
            <person name="Grunwald N."/>
            <person name="Machado M."/>
            <person name="Johnson C.S."/>
            <person name="Walker B."/>
            <person name="Young S."/>
            <person name="Zeng Q."/>
            <person name="Gargeya S."/>
            <person name="Fitzgerald M."/>
            <person name="Haas B."/>
            <person name="Abouelleil A."/>
            <person name="Allen A.W."/>
            <person name="Alvarado L."/>
            <person name="Arachchi H.M."/>
            <person name="Berlin A.M."/>
            <person name="Chapman S.B."/>
            <person name="Gainer-Dewar J."/>
            <person name="Goldberg J."/>
            <person name="Griggs A."/>
            <person name="Gujja S."/>
            <person name="Hansen M."/>
            <person name="Howarth C."/>
            <person name="Imamovic A."/>
            <person name="Ireland A."/>
            <person name="Larimer J."/>
            <person name="McCowan C."/>
            <person name="Murphy C."/>
            <person name="Pearson M."/>
            <person name="Poon T.W."/>
            <person name="Priest M."/>
            <person name="Roberts A."/>
            <person name="Saif S."/>
            <person name="Shea T."/>
            <person name="Sisk P."/>
            <person name="Sykes S."/>
            <person name="Wortman J."/>
            <person name="Nusbaum C."/>
            <person name="Birren B."/>
        </authorList>
    </citation>
    <scope>NUCLEOTIDE SEQUENCE [LARGE SCALE GENOMIC DNA]</scope>
    <source>
        <strain evidence="1 2">P1976</strain>
    </source>
</reference>